<name>A0A4P7GI82_9ACTN</name>
<dbReference type="RefSeq" id="WP_135074388.1">
    <property type="nucleotide sequence ID" value="NZ_CP038267.1"/>
</dbReference>
<dbReference type="AlphaFoldDB" id="A0A4P7GI82"/>
<keyword evidence="1" id="KW-0812">Transmembrane</keyword>
<dbReference type="OrthoDB" id="3786861at2"/>
<accession>A0A4P7GI82</accession>
<proteinExistence type="predicted"/>
<evidence type="ECO:0000256" key="1">
    <source>
        <dbReference type="SAM" id="Phobius"/>
    </source>
</evidence>
<dbReference type="EMBL" id="CP038267">
    <property type="protein sequence ID" value="QBR91606.1"/>
    <property type="molecule type" value="Genomic_DNA"/>
</dbReference>
<feature type="transmembrane region" description="Helical" evidence="1">
    <location>
        <begin position="59"/>
        <end position="76"/>
    </location>
</feature>
<evidence type="ECO:0000313" key="3">
    <source>
        <dbReference type="Proteomes" id="UP000294894"/>
    </source>
</evidence>
<dbReference type="Pfam" id="PF12277">
    <property type="entry name" value="DUF3618"/>
    <property type="match status" value="1"/>
</dbReference>
<dbReference type="Proteomes" id="UP000294894">
    <property type="component" value="Chromosome"/>
</dbReference>
<organism evidence="2 3">
    <name type="scientific">Nocardioides euryhalodurans</name>
    <dbReference type="NCBI Taxonomy" id="2518370"/>
    <lineage>
        <taxon>Bacteria</taxon>
        <taxon>Bacillati</taxon>
        <taxon>Actinomycetota</taxon>
        <taxon>Actinomycetes</taxon>
        <taxon>Propionibacteriales</taxon>
        <taxon>Nocardioidaceae</taxon>
        <taxon>Nocardioides</taxon>
    </lineage>
</organism>
<evidence type="ECO:0000313" key="2">
    <source>
        <dbReference type="EMBL" id="QBR91606.1"/>
    </source>
</evidence>
<reference evidence="2 3" key="1">
    <citation type="submission" date="2019-03" db="EMBL/GenBank/DDBJ databases">
        <title>Three New Species of Nocardioides, Nocardioides euryhalodurans sp. nov., Nocardioides seonyuensis sp. nov. and Nocardioides eburneoflavus sp. nov., Iolated from Soil.</title>
        <authorList>
            <person name="Roh S.G."/>
            <person name="Lee C."/>
            <person name="Kim M.-K."/>
            <person name="Kim S.B."/>
        </authorList>
    </citation>
    <scope>NUCLEOTIDE SEQUENCE [LARGE SCALE GENOMIC DNA]</scope>
    <source>
        <strain evidence="2 3">MMS17-SY117</strain>
    </source>
</reference>
<keyword evidence="3" id="KW-1185">Reference proteome</keyword>
<dbReference type="KEGG" id="noy:EXE57_04500"/>
<keyword evidence="1" id="KW-0472">Membrane</keyword>
<keyword evidence="1" id="KW-1133">Transmembrane helix</keyword>
<dbReference type="InterPro" id="IPR022062">
    <property type="entry name" value="DUF3618"/>
</dbReference>
<sequence>MSGKSPEEIEAEIAAQREELAATVDQLTAKLDVKANAQRKAADLKDRATTGTGSPRPEVLAAAGSLIAMAIALVWWRRTR</sequence>
<gene>
    <name evidence="2" type="ORF">EXE57_04500</name>
</gene>
<protein>
    <submittedName>
        <fullName evidence="2">DUF3618 domain-containing protein</fullName>
    </submittedName>
</protein>